<protein>
    <submittedName>
        <fullName evidence="2">Uncharacterized protein</fullName>
    </submittedName>
</protein>
<gene>
    <name evidence="2" type="ORF">FJZ47_21505</name>
</gene>
<sequence>MFERLADFWDIVVFAFVLLMLASLQLRYATAAEAVLAIAALICAVGLLLVKKWAVTGLQVILLLSLLVYFAQIWLQSILHEHAGYVFSNIFKMVIACLLLLYIGREQIERRFA</sequence>
<accession>A0A938B652</accession>
<comment type="caution">
    <text evidence="2">The sequence shown here is derived from an EMBL/GenBank/DDBJ whole genome shotgun (WGS) entry which is preliminary data.</text>
</comment>
<feature type="transmembrane region" description="Helical" evidence="1">
    <location>
        <begin position="32"/>
        <end position="50"/>
    </location>
</feature>
<keyword evidence="1" id="KW-1133">Transmembrane helix</keyword>
<dbReference type="EMBL" id="VGLS01000876">
    <property type="protein sequence ID" value="MBM3226348.1"/>
    <property type="molecule type" value="Genomic_DNA"/>
</dbReference>
<dbReference type="Proteomes" id="UP000712673">
    <property type="component" value="Unassembled WGS sequence"/>
</dbReference>
<proteinExistence type="predicted"/>
<feature type="transmembrane region" description="Helical" evidence="1">
    <location>
        <begin position="85"/>
        <end position="103"/>
    </location>
</feature>
<dbReference type="AlphaFoldDB" id="A0A938B652"/>
<evidence type="ECO:0000313" key="2">
    <source>
        <dbReference type="EMBL" id="MBM3226348.1"/>
    </source>
</evidence>
<reference evidence="2" key="1">
    <citation type="submission" date="2019-03" db="EMBL/GenBank/DDBJ databases">
        <title>Lake Tanganyika Metagenome-Assembled Genomes (MAGs).</title>
        <authorList>
            <person name="Tran P."/>
        </authorList>
    </citation>
    <scope>NUCLEOTIDE SEQUENCE</scope>
    <source>
        <strain evidence="2">K_DeepCast_65m_m2_066</strain>
    </source>
</reference>
<organism evidence="2 3">
    <name type="scientific">Tectimicrobiota bacterium</name>
    <dbReference type="NCBI Taxonomy" id="2528274"/>
    <lineage>
        <taxon>Bacteria</taxon>
        <taxon>Pseudomonadati</taxon>
        <taxon>Nitrospinota/Tectimicrobiota group</taxon>
        <taxon>Candidatus Tectimicrobiota</taxon>
    </lineage>
</organism>
<feature type="transmembrane region" description="Helical" evidence="1">
    <location>
        <begin position="57"/>
        <end position="79"/>
    </location>
</feature>
<evidence type="ECO:0000313" key="3">
    <source>
        <dbReference type="Proteomes" id="UP000712673"/>
    </source>
</evidence>
<name>A0A938B652_UNCTE</name>
<evidence type="ECO:0000256" key="1">
    <source>
        <dbReference type="SAM" id="Phobius"/>
    </source>
</evidence>
<feature type="transmembrane region" description="Helical" evidence="1">
    <location>
        <begin position="7"/>
        <end position="26"/>
    </location>
</feature>
<keyword evidence="1" id="KW-0472">Membrane</keyword>
<keyword evidence="1" id="KW-0812">Transmembrane</keyword>